<name>A0A1I3F9Y8_9FLAO</name>
<dbReference type="RefSeq" id="WP_090079276.1">
    <property type="nucleotide sequence ID" value="NZ_FOQT01000002.1"/>
</dbReference>
<dbReference type="EMBL" id="FOQT01000002">
    <property type="protein sequence ID" value="SFI08025.1"/>
    <property type="molecule type" value="Genomic_DNA"/>
</dbReference>
<evidence type="ECO:0000313" key="2">
    <source>
        <dbReference type="Proteomes" id="UP000198931"/>
    </source>
</evidence>
<sequence length="349" mass="41151">MTKIAYIELDTHAEIAGNFMELIQSSKEFQVDLYFSEKILLQLNLKENQSVFESSSFQILKQLSEVNYELIIIGTVHRNFNVYLKIVENYNCTVICHNLNFCKISKFNLFKNVFKQDFQYRLKLLIKEGLLSAPEIFEKANHLLVLDESLVENKFKFLPLFFNKFNENEIENTEQIIVIPGSVSQERRDYFKIIKIISELKTNSIFKFIFLGKAKGKELNWIKDLEKKLPKNISLKYFKEKVSQEEFDKNMNSANFLWCPIQEKTEFFSQEEIYGKTKMSGNIGDAIKYGKTAIFPKHYQTSKPFIIKENEDFESQILSLKHKNTFDFQENFNKEKVRTDLESVLKSLL</sequence>
<gene>
    <name evidence="1" type="ORF">SAMN05443292_1242</name>
</gene>
<dbReference type="OrthoDB" id="4291430at2"/>
<dbReference type="Proteomes" id="UP000198931">
    <property type="component" value="Unassembled WGS sequence"/>
</dbReference>
<organism evidence="1 2">
    <name type="scientific">Halpernia frigidisoli</name>
    <dbReference type="NCBI Taxonomy" id="1125876"/>
    <lineage>
        <taxon>Bacteria</taxon>
        <taxon>Pseudomonadati</taxon>
        <taxon>Bacteroidota</taxon>
        <taxon>Flavobacteriia</taxon>
        <taxon>Flavobacteriales</taxon>
        <taxon>Weeksellaceae</taxon>
        <taxon>Chryseobacterium group</taxon>
        <taxon>Halpernia</taxon>
    </lineage>
</organism>
<accession>A0A1I3F9Y8</accession>
<proteinExistence type="predicted"/>
<reference evidence="1 2" key="1">
    <citation type="submission" date="2016-10" db="EMBL/GenBank/DDBJ databases">
        <authorList>
            <person name="de Groot N.N."/>
        </authorList>
    </citation>
    <scope>NUCLEOTIDE SEQUENCE [LARGE SCALE GENOMIC DNA]</scope>
    <source>
        <strain evidence="1 2">DSM 26000</strain>
    </source>
</reference>
<dbReference type="STRING" id="1125876.SAMN05443292_1242"/>
<dbReference type="AlphaFoldDB" id="A0A1I3F9Y8"/>
<evidence type="ECO:0008006" key="3">
    <source>
        <dbReference type="Google" id="ProtNLM"/>
    </source>
</evidence>
<keyword evidence="2" id="KW-1185">Reference proteome</keyword>
<protein>
    <recommendedName>
        <fullName evidence="3">Glycosyl transferase family 1 domain-containing protein</fullName>
    </recommendedName>
</protein>
<evidence type="ECO:0000313" key="1">
    <source>
        <dbReference type="EMBL" id="SFI08025.1"/>
    </source>
</evidence>